<keyword evidence="4" id="KW-1185">Reference proteome</keyword>
<evidence type="ECO:0000313" key="4">
    <source>
        <dbReference type="Proteomes" id="UP000199114"/>
    </source>
</evidence>
<dbReference type="OrthoDB" id="204947at2157"/>
<accession>A0A1H9NHL8</accession>
<dbReference type="RefSeq" id="WP_090620041.1">
    <property type="nucleotide sequence ID" value="NZ_FOFD01000005.1"/>
</dbReference>
<feature type="transmembrane region" description="Helical" evidence="1">
    <location>
        <begin position="66"/>
        <end position="88"/>
    </location>
</feature>
<dbReference type="Pfam" id="PF24460">
    <property type="entry name" value="DUF7575"/>
    <property type="match status" value="1"/>
</dbReference>
<feature type="transmembrane region" description="Helical" evidence="1">
    <location>
        <begin position="35"/>
        <end position="54"/>
    </location>
</feature>
<dbReference type="Proteomes" id="UP000199114">
    <property type="component" value="Unassembled WGS sequence"/>
</dbReference>
<dbReference type="AlphaFoldDB" id="A0A1H9NHL8"/>
<evidence type="ECO:0000256" key="1">
    <source>
        <dbReference type="SAM" id="Phobius"/>
    </source>
</evidence>
<feature type="domain" description="DUF7575" evidence="2">
    <location>
        <begin position="107"/>
        <end position="132"/>
    </location>
</feature>
<gene>
    <name evidence="3" type="ORF">SAMN04489841_3603</name>
</gene>
<organism evidence="3 4">
    <name type="scientific">Natrinema salaciae</name>
    <dbReference type="NCBI Taxonomy" id="1186196"/>
    <lineage>
        <taxon>Archaea</taxon>
        <taxon>Methanobacteriati</taxon>
        <taxon>Methanobacteriota</taxon>
        <taxon>Stenosarchaea group</taxon>
        <taxon>Halobacteria</taxon>
        <taxon>Halobacteriales</taxon>
        <taxon>Natrialbaceae</taxon>
        <taxon>Natrinema</taxon>
    </lineage>
</organism>
<keyword evidence="1" id="KW-0472">Membrane</keyword>
<dbReference type="EMBL" id="FOFD01000005">
    <property type="protein sequence ID" value="SER35391.1"/>
    <property type="molecule type" value="Genomic_DNA"/>
</dbReference>
<name>A0A1H9NHL8_9EURY</name>
<dbReference type="InterPro" id="IPR055997">
    <property type="entry name" value="DUF7575"/>
</dbReference>
<reference evidence="4" key="1">
    <citation type="submission" date="2016-10" db="EMBL/GenBank/DDBJ databases">
        <authorList>
            <person name="Varghese N."/>
            <person name="Submissions S."/>
        </authorList>
    </citation>
    <scope>NUCLEOTIDE SEQUENCE [LARGE SCALE GENOMIC DNA]</scope>
    <source>
        <strain evidence="4">DSM 25055</strain>
    </source>
</reference>
<proteinExistence type="predicted"/>
<protein>
    <recommendedName>
        <fullName evidence="2">DUF7575 domain-containing protein</fullName>
    </recommendedName>
</protein>
<feature type="transmembrane region" description="Helical" evidence="1">
    <location>
        <begin position="12"/>
        <end position="28"/>
    </location>
</feature>
<keyword evidence="1" id="KW-0812">Transmembrane</keyword>
<sequence length="145" mass="15548">MAQSNSRKRPWLAALLAVLVTGLGHLYLRRWRRALGWLASSFLVTVLFVDPAAVDELSTGAPSLETLLTAAPMLVVAGLSTLDAYVLARARHSSASATALPSDAADDAFACPHCGKALDPELEFCHWCTRSVADAEPNRESTNNE</sequence>
<evidence type="ECO:0000259" key="2">
    <source>
        <dbReference type="Pfam" id="PF24460"/>
    </source>
</evidence>
<evidence type="ECO:0000313" key="3">
    <source>
        <dbReference type="EMBL" id="SER35391.1"/>
    </source>
</evidence>
<keyword evidence="1" id="KW-1133">Transmembrane helix</keyword>